<reference evidence="2 3" key="1">
    <citation type="submission" date="2024-02" db="EMBL/GenBank/DDBJ databases">
        <title>De novo assembly and annotation of 12 fungi associated with fruit tree decline syndrome in Ontario, Canada.</title>
        <authorList>
            <person name="Sulman M."/>
            <person name="Ellouze W."/>
            <person name="Ilyukhin E."/>
        </authorList>
    </citation>
    <scope>NUCLEOTIDE SEQUENCE [LARGE SCALE GENOMIC DNA]</scope>
    <source>
        <strain evidence="2 3">M42-189</strain>
    </source>
</reference>
<keyword evidence="1" id="KW-0812">Transmembrane</keyword>
<keyword evidence="3" id="KW-1185">Reference proteome</keyword>
<accession>A0ABR3S291</accession>
<dbReference type="Proteomes" id="UP001521785">
    <property type="component" value="Unassembled WGS sequence"/>
</dbReference>
<gene>
    <name evidence="2" type="ORF">SLS60_002467</name>
</gene>
<evidence type="ECO:0000256" key="1">
    <source>
        <dbReference type="SAM" id="Phobius"/>
    </source>
</evidence>
<sequence length="166" mass="18840">MLSTTLSTTYLIISHIIVCVILIALIALFVHEPTFQAFHETLFYMHVVARFGFQYLRLQIRYATLNSTDFSTWLASCARGIFIFAAPVLRPILPWASRLGTHIIHFSLHFLCYVDGAVVEVGKYVVDLVAYMGKDARELKDMWRVAGKEVAEFCNSDSKIWAAIGF</sequence>
<feature type="transmembrane region" description="Helical" evidence="1">
    <location>
        <begin position="12"/>
        <end position="30"/>
    </location>
</feature>
<name>A0ABR3S291_9PLEO</name>
<evidence type="ECO:0000313" key="2">
    <source>
        <dbReference type="EMBL" id="KAL1610796.1"/>
    </source>
</evidence>
<keyword evidence="1" id="KW-0472">Membrane</keyword>
<organism evidence="2 3">
    <name type="scientific">Paraconiothyrium brasiliense</name>
    <dbReference type="NCBI Taxonomy" id="300254"/>
    <lineage>
        <taxon>Eukaryota</taxon>
        <taxon>Fungi</taxon>
        <taxon>Dikarya</taxon>
        <taxon>Ascomycota</taxon>
        <taxon>Pezizomycotina</taxon>
        <taxon>Dothideomycetes</taxon>
        <taxon>Pleosporomycetidae</taxon>
        <taxon>Pleosporales</taxon>
        <taxon>Massarineae</taxon>
        <taxon>Didymosphaeriaceae</taxon>
        <taxon>Paraconiothyrium</taxon>
    </lineage>
</organism>
<evidence type="ECO:0000313" key="3">
    <source>
        <dbReference type="Proteomes" id="UP001521785"/>
    </source>
</evidence>
<dbReference type="EMBL" id="JAKJXO020000002">
    <property type="protein sequence ID" value="KAL1610796.1"/>
    <property type="molecule type" value="Genomic_DNA"/>
</dbReference>
<protein>
    <submittedName>
        <fullName evidence="2">Uncharacterized protein</fullName>
    </submittedName>
</protein>
<comment type="caution">
    <text evidence="2">The sequence shown here is derived from an EMBL/GenBank/DDBJ whole genome shotgun (WGS) entry which is preliminary data.</text>
</comment>
<keyword evidence="1" id="KW-1133">Transmembrane helix</keyword>
<proteinExistence type="predicted"/>